<dbReference type="AlphaFoldDB" id="A0A2J8A149"/>
<dbReference type="SUPFAM" id="SSF56112">
    <property type="entry name" value="Protein kinase-like (PK-like)"/>
    <property type="match status" value="1"/>
</dbReference>
<evidence type="ECO:0000259" key="10">
    <source>
        <dbReference type="PROSITE" id="PS50011"/>
    </source>
</evidence>
<dbReference type="PROSITE" id="PS00108">
    <property type="entry name" value="PROTEIN_KINASE_ST"/>
    <property type="match status" value="1"/>
</dbReference>
<dbReference type="NCBIfam" id="TIGR00229">
    <property type="entry name" value="sensory_box"/>
    <property type="match status" value="2"/>
</dbReference>
<evidence type="ECO:0000256" key="5">
    <source>
        <dbReference type="ARBA" id="ARBA00022741"/>
    </source>
</evidence>
<dbReference type="Proteomes" id="UP000236333">
    <property type="component" value="Unassembled WGS sequence"/>
</dbReference>
<keyword evidence="4" id="KW-0808">Transferase</keyword>
<keyword evidence="7 8" id="KW-0067">ATP-binding</keyword>
<feature type="region of interest" description="Disordered" evidence="9">
    <location>
        <begin position="290"/>
        <end position="312"/>
    </location>
</feature>
<keyword evidence="2" id="KW-0675">Receptor</keyword>
<evidence type="ECO:0000256" key="9">
    <source>
        <dbReference type="SAM" id="MobiDB-lite"/>
    </source>
</evidence>
<evidence type="ECO:0000256" key="3">
    <source>
        <dbReference type="ARBA" id="ARBA00022606"/>
    </source>
</evidence>
<evidence type="ECO:0000256" key="4">
    <source>
        <dbReference type="ARBA" id="ARBA00022679"/>
    </source>
</evidence>
<evidence type="ECO:0000256" key="7">
    <source>
        <dbReference type="ARBA" id="ARBA00022840"/>
    </source>
</evidence>
<dbReference type="PANTHER" id="PTHR24346">
    <property type="entry name" value="MAP/MICROTUBULE AFFINITY-REGULATING KINASE"/>
    <property type="match status" value="1"/>
</dbReference>
<evidence type="ECO:0000256" key="2">
    <source>
        <dbReference type="ARBA" id="ARBA00022543"/>
    </source>
</evidence>
<evidence type="ECO:0000313" key="12">
    <source>
        <dbReference type="EMBL" id="PNH06249.1"/>
    </source>
</evidence>
<dbReference type="InterPro" id="IPR000719">
    <property type="entry name" value="Prot_kinase_dom"/>
</dbReference>
<dbReference type="Gene3D" id="1.10.510.10">
    <property type="entry name" value="Transferase(Phosphotransferase) domain 1"/>
    <property type="match status" value="1"/>
</dbReference>
<proteinExistence type="predicted"/>
<keyword evidence="2" id="KW-0157">Chromophore</keyword>
<dbReference type="InterPro" id="IPR008271">
    <property type="entry name" value="Ser/Thr_kinase_AS"/>
</dbReference>
<evidence type="ECO:0000313" key="13">
    <source>
        <dbReference type="Proteomes" id="UP000236333"/>
    </source>
</evidence>
<accession>A0A2J8A149</accession>
<sequence length="788" mass="83413">MRPTKAAKPKASNKAYPIREASNVEVLSLCCSRSLAHRTTTSASLAGDGNPLCFVSPGFSSLTGYSEPECLGRNCRFLQAGKGEPSAIEALRAGLSERRFSATEVTNYRKDGQAFQNLLSLVPVLGGDGTTLLHFVGVQCDLDERRRRGEAVDDAFSAKWQEHVRQFLGAFALVDTASSATQSATSICAVSPGFCSLTGYSQADILGWDFLSLCGPDSSERDMRRLTSSQCSRAPAVVRLLCYKRDGTPFWALVLSCPLASIGSAVAERVGAPAAGHPTTSSDRMAMGAAGPGGAVRQGPGHASAATKSPGSAAMVGVSPGGTGVARTLGGASPSAAGLAAGSTAEATTSGRYSLYCLVDVTQARLKRVGGKYVLGKAIGAGAFGLVRIGRNMLTDELVAVKGVDATRFRSIAEIEQIQEEMSVLSSLKHPNIIRLHDVHFQSNTFFLVMEYAGNGSLVHFLQQYGSSRPFGDSTRHCLDETTAARVFVQMVSALDYCHRRHVVHRDLKPENILMDHENNLKIADFGLAAVAAPFSGGLTLQCGTPEFTAPEITEGREYDGPSVDIWSMGVLLYEVLSGSLPFRGANQAALFKSIQRGVYDPLPSAISHDCQDLVRRMLIVDPECRATMDDILASTWVAKATAGVAGVSSSLGFGPLSAGLAGNDEPSANCSCGGAPGLRRNFGNGGAVTKRGNDCTGACGASGPGPGTAGDDCFPSRAPIHDSVKLVIPSMASDRGAPQQRFRISYQLYHHLGDHLRRGGHLQRPQLLQQGLQLRQVVRPHKVHYRA</sequence>
<dbReference type="GO" id="GO:0005737">
    <property type="term" value="C:cytoplasm"/>
    <property type="evidence" value="ECO:0007669"/>
    <property type="project" value="TreeGrafter"/>
</dbReference>
<dbReference type="GO" id="GO:0004674">
    <property type="term" value="F:protein serine/threonine kinase activity"/>
    <property type="evidence" value="ECO:0007669"/>
    <property type="project" value="UniProtKB-KW"/>
</dbReference>
<keyword evidence="5 8" id="KW-0547">Nucleotide-binding</keyword>
<feature type="domain" description="PAC" evidence="11">
    <location>
        <begin position="101"/>
        <end position="154"/>
    </location>
</feature>
<dbReference type="Gene3D" id="3.30.450.20">
    <property type="entry name" value="PAS domain"/>
    <property type="match status" value="2"/>
</dbReference>
<dbReference type="GO" id="GO:0005524">
    <property type="term" value="F:ATP binding"/>
    <property type="evidence" value="ECO:0007669"/>
    <property type="project" value="UniProtKB-UniRule"/>
</dbReference>
<feature type="binding site" evidence="8">
    <location>
        <position position="402"/>
    </location>
    <ligand>
        <name>ATP</name>
        <dbReference type="ChEBI" id="CHEBI:30616"/>
    </ligand>
</feature>
<keyword evidence="2" id="KW-0600">Photoreceptor protein</keyword>
<dbReference type="FunFam" id="1.10.510.10:FF:000571">
    <property type="entry name" value="Maternal embryonic leucine zipper kinase"/>
    <property type="match status" value="1"/>
</dbReference>
<comment type="caution">
    <text evidence="12">The sequence shown here is derived from an EMBL/GenBank/DDBJ whole genome shotgun (WGS) entry which is preliminary data.</text>
</comment>
<gene>
    <name evidence="12" type="ORF">TSOC_007398</name>
</gene>
<dbReference type="CDD" id="cd14003">
    <property type="entry name" value="STKc_AMPK-like"/>
    <property type="match status" value="1"/>
</dbReference>
<name>A0A2J8A149_9CHLO</name>
<dbReference type="Pfam" id="PF00069">
    <property type="entry name" value="Pkinase"/>
    <property type="match status" value="1"/>
</dbReference>
<evidence type="ECO:0000256" key="1">
    <source>
        <dbReference type="ARBA" id="ARBA00022527"/>
    </source>
</evidence>
<evidence type="ECO:0000259" key="11">
    <source>
        <dbReference type="PROSITE" id="PS50113"/>
    </source>
</evidence>
<keyword evidence="3" id="KW-0716">Sensory transduction</keyword>
<dbReference type="PANTHER" id="PTHR24346:SF82">
    <property type="entry name" value="KP78A-RELATED"/>
    <property type="match status" value="1"/>
</dbReference>
<dbReference type="GO" id="GO:0009882">
    <property type="term" value="F:blue light photoreceptor activity"/>
    <property type="evidence" value="ECO:0007669"/>
    <property type="project" value="UniProtKB-ARBA"/>
</dbReference>
<dbReference type="InterPro" id="IPR017441">
    <property type="entry name" value="Protein_kinase_ATP_BS"/>
</dbReference>
<evidence type="ECO:0000256" key="6">
    <source>
        <dbReference type="ARBA" id="ARBA00022777"/>
    </source>
</evidence>
<dbReference type="SUPFAM" id="SSF55785">
    <property type="entry name" value="PYP-like sensor domain (PAS domain)"/>
    <property type="match status" value="2"/>
</dbReference>
<reference evidence="12 13" key="1">
    <citation type="journal article" date="2017" name="Mol. Biol. Evol.">
        <title>The 4-celled Tetrabaena socialis nuclear genome reveals the essential components for genetic control of cell number at the origin of multicellularity in the volvocine lineage.</title>
        <authorList>
            <person name="Featherston J."/>
            <person name="Arakaki Y."/>
            <person name="Hanschen E.R."/>
            <person name="Ferris P.J."/>
            <person name="Michod R.E."/>
            <person name="Olson B.J.S.C."/>
            <person name="Nozaki H."/>
            <person name="Durand P.M."/>
        </authorList>
    </citation>
    <scope>NUCLEOTIDE SEQUENCE [LARGE SCALE GENOMIC DNA]</scope>
    <source>
        <strain evidence="12 13">NIES-571</strain>
    </source>
</reference>
<protein>
    <submittedName>
        <fullName evidence="12">Putative serine/threonine-protein kinase</fullName>
    </submittedName>
</protein>
<evidence type="ECO:0000256" key="8">
    <source>
        <dbReference type="PROSITE-ProRule" id="PRU10141"/>
    </source>
</evidence>
<dbReference type="OrthoDB" id="193931at2759"/>
<organism evidence="12 13">
    <name type="scientific">Tetrabaena socialis</name>
    <dbReference type="NCBI Taxonomy" id="47790"/>
    <lineage>
        <taxon>Eukaryota</taxon>
        <taxon>Viridiplantae</taxon>
        <taxon>Chlorophyta</taxon>
        <taxon>core chlorophytes</taxon>
        <taxon>Chlorophyceae</taxon>
        <taxon>CS clade</taxon>
        <taxon>Chlamydomonadales</taxon>
        <taxon>Tetrabaenaceae</taxon>
        <taxon>Tetrabaena</taxon>
    </lineage>
</organism>
<dbReference type="CDD" id="cd00130">
    <property type="entry name" value="PAS"/>
    <property type="match status" value="2"/>
</dbReference>
<dbReference type="PROSITE" id="PS50011">
    <property type="entry name" value="PROTEIN_KINASE_DOM"/>
    <property type="match status" value="1"/>
</dbReference>
<dbReference type="PROSITE" id="PS50113">
    <property type="entry name" value="PAC"/>
    <property type="match status" value="1"/>
</dbReference>
<feature type="domain" description="Protein kinase" evidence="10">
    <location>
        <begin position="373"/>
        <end position="638"/>
    </location>
</feature>
<dbReference type="Pfam" id="PF13426">
    <property type="entry name" value="PAS_9"/>
    <property type="match status" value="2"/>
</dbReference>
<dbReference type="PROSITE" id="PS00107">
    <property type="entry name" value="PROTEIN_KINASE_ATP"/>
    <property type="match status" value="1"/>
</dbReference>
<dbReference type="SMART" id="SM00220">
    <property type="entry name" value="S_TKc"/>
    <property type="match status" value="1"/>
</dbReference>
<keyword evidence="6 12" id="KW-0418">Kinase</keyword>
<dbReference type="InterPro" id="IPR011009">
    <property type="entry name" value="Kinase-like_dom_sf"/>
</dbReference>
<dbReference type="EMBL" id="PGGS01000247">
    <property type="protein sequence ID" value="PNH06249.1"/>
    <property type="molecule type" value="Genomic_DNA"/>
</dbReference>
<keyword evidence="1" id="KW-0723">Serine/threonine-protein kinase</keyword>
<keyword evidence="13" id="KW-1185">Reference proteome</keyword>
<dbReference type="InterPro" id="IPR000014">
    <property type="entry name" value="PAS"/>
</dbReference>
<dbReference type="InterPro" id="IPR035965">
    <property type="entry name" value="PAS-like_dom_sf"/>
</dbReference>
<dbReference type="InterPro" id="IPR000700">
    <property type="entry name" value="PAS-assoc_C"/>
</dbReference>